<comment type="caution">
    <text evidence="1">The sequence shown here is derived from an EMBL/GenBank/DDBJ whole genome shotgun (WGS) entry which is preliminary data.</text>
</comment>
<protein>
    <submittedName>
        <fullName evidence="1">Uncharacterized protein</fullName>
    </submittedName>
</protein>
<dbReference type="Proteomes" id="UP000253562">
    <property type="component" value="Unassembled WGS sequence"/>
</dbReference>
<reference evidence="1 2" key="1">
    <citation type="submission" date="2018-07" db="EMBL/GenBank/DDBJ databases">
        <title>Comparative genomes isolates from brazilian mangrove.</title>
        <authorList>
            <person name="De Araujo J.E."/>
            <person name="Taketani R.G."/>
            <person name="Silva M.C.P."/>
            <person name="Lourenco M.V."/>
            <person name="Oliveira V.M."/>
            <person name="Andreote F.D."/>
        </authorList>
    </citation>
    <scope>NUCLEOTIDE SEQUENCE [LARGE SCALE GENOMIC DNA]</scope>
    <source>
        <strain evidence="1 2">HEX PRIS-MGV</strain>
    </source>
</reference>
<evidence type="ECO:0000313" key="2">
    <source>
        <dbReference type="Proteomes" id="UP000253562"/>
    </source>
</evidence>
<name>A0A368KT54_9BACT</name>
<dbReference type="EMBL" id="QPEX01000011">
    <property type="protein sequence ID" value="RCS52758.1"/>
    <property type="molecule type" value="Genomic_DNA"/>
</dbReference>
<dbReference type="RefSeq" id="WP_114368184.1">
    <property type="nucleotide sequence ID" value="NZ_QPEX01000011.1"/>
</dbReference>
<organism evidence="1 2">
    <name type="scientific">Bremerella cremea</name>
    <dbReference type="NCBI Taxonomy" id="1031537"/>
    <lineage>
        <taxon>Bacteria</taxon>
        <taxon>Pseudomonadati</taxon>
        <taxon>Planctomycetota</taxon>
        <taxon>Planctomycetia</taxon>
        <taxon>Pirellulales</taxon>
        <taxon>Pirellulaceae</taxon>
        <taxon>Bremerella</taxon>
    </lineage>
</organism>
<dbReference type="OrthoDB" id="9980728at2"/>
<accession>A0A368KT54</accession>
<evidence type="ECO:0000313" key="1">
    <source>
        <dbReference type="EMBL" id="RCS52758.1"/>
    </source>
</evidence>
<gene>
    <name evidence="1" type="ORF">DTL42_07940</name>
</gene>
<sequence length="74" mass="8445">MIRRVALLLFVTLVVVGSSVNVEAGNLFRFRRSSNTHYTRHLAPRTVTPTPGYEYQTSRFEARTTTGYTMLFGM</sequence>
<dbReference type="AlphaFoldDB" id="A0A368KT54"/>
<proteinExistence type="predicted"/>